<evidence type="ECO:0008006" key="4">
    <source>
        <dbReference type="Google" id="ProtNLM"/>
    </source>
</evidence>
<comment type="caution">
    <text evidence="2">The sequence shown here is derived from an EMBL/GenBank/DDBJ whole genome shotgun (WGS) entry which is preliminary data.</text>
</comment>
<gene>
    <name evidence="2" type="ORF">BOTCAL_0709g00010</name>
</gene>
<keyword evidence="1" id="KW-0732">Signal</keyword>
<organism evidence="2 3">
    <name type="scientific">Botryotinia calthae</name>
    <dbReference type="NCBI Taxonomy" id="38488"/>
    <lineage>
        <taxon>Eukaryota</taxon>
        <taxon>Fungi</taxon>
        <taxon>Dikarya</taxon>
        <taxon>Ascomycota</taxon>
        <taxon>Pezizomycotina</taxon>
        <taxon>Leotiomycetes</taxon>
        <taxon>Helotiales</taxon>
        <taxon>Sclerotiniaceae</taxon>
        <taxon>Botryotinia</taxon>
    </lineage>
</organism>
<dbReference type="Proteomes" id="UP000297299">
    <property type="component" value="Unassembled WGS sequence"/>
</dbReference>
<feature type="signal peptide" evidence="1">
    <location>
        <begin position="1"/>
        <end position="21"/>
    </location>
</feature>
<sequence>MYHASCILLPLLLLLATAVNGHRIVPRTSDRCRSTPGDASWPSPADWAALNKTVGGRLLAPIPIGAPCHMSFSPFTGTKIPTRRMQCLTKLAILGWLEPDVPCIIGDHDVYAINATGPSDIQPGLDL</sequence>
<reference evidence="2 3" key="1">
    <citation type="submission" date="2017-11" db="EMBL/GenBank/DDBJ databases">
        <title>Comparative genomics of Botrytis spp.</title>
        <authorList>
            <person name="Valero-Jimenez C.A."/>
            <person name="Tapia P."/>
            <person name="Veloso J."/>
            <person name="Silva-Moreno E."/>
            <person name="Staats M."/>
            <person name="Valdes J.H."/>
            <person name="Van Kan J.A.L."/>
        </authorList>
    </citation>
    <scope>NUCLEOTIDE SEQUENCE [LARGE SCALE GENOMIC DNA]</scope>
    <source>
        <strain evidence="2 3">MUCL2830</strain>
    </source>
</reference>
<dbReference type="EMBL" id="PHWZ01000705">
    <property type="protein sequence ID" value="TEY32892.1"/>
    <property type="molecule type" value="Genomic_DNA"/>
</dbReference>
<protein>
    <recommendedName>
        <fullName evidence="4">Ecp2 effector protein domain-containing protein</fullName>
    </recommendedName>
</protein>
<proteinExistence type="predicted"/>
<name>A0A4Y8CIP2_9HELO</name>
<evidence type="ECO:0000313" key="2">
    <source>
        <dbReference type="EMBL" id="TEY32892.1"/>
    </source>
</evidence>
<evidence type="ECO:0000313" key="3">
    <source>
        <dbReference type="Proteomes" id="UP000297299"/>
    </source>
</evidence>
<dbReference type="OrthoDB" id="9983560at2759"/>
<dbReference type="STRING" id="38488.A0A4Y8CIP2"/>
<dbReference type="AlphaFoldDB" id="A0A4Y8CIP2"/>
<accession>A0A4Y8CIP2</accession>
<keyword evidence="3" id="KW-1185">Reference proteome</keyword>
<evidence type="ECO:0000256" key="1">
    <source>
        <dbReference type="SAM" id="SignalP"/>
    </source>
</evidence>
<feature type="chain" id="PRO_5021333692" description="Ecp2 effector protein domain-containing protein" evidence="1">
    <location>
        <begin position="22"/>
        <end position="127"/>
    </location>
</feature>